<dbReference type="Pfam" id="PF00443">
    <property type="entry name" value="UCH"/>
    <property type="match status" value="1"/>
</dbReference>
<name>A0A8T0J7R5_CERPU</name>
<dbReference type="Proteomes" id="UP000822688">
    <property type="component" value="Chromosome 1"/>
</dbReference>
<evidence type="ECO:0000256" key="3">
    <source>
        <dbReference type="ARBA" id="ARBA00022670"/>
    </source>
</evidence>
<protein>
    <recommendedName>
        <fullName evidence="7">Ubiquitin carboxyl-terminal hydrolase</fullName>
        <ecNumber evidence="7">3.4.19.12</ecNumber>
    </recommendedName>
</protein>
<accession>A0A8T0J7R5</accession>
<dbReference type="PROSITE" id="PS00973">
    <property type="entry name" value="USP_2"/>
    <property type="match status" value="1"/>
</dbReference>
<evidence type="ECO:0000256" key="6">
    <source>
        <dbReference type="ARBA" id="ARBA00022807"/>
    </source>
</evidence>
<dbReference type="AlphaFoldDB" id="A0A8T0J7R5"/>
<evidence type="ECO:0000256" key="4">
    <source>
        <dbReference type="ARBA" id="ARBA00022786"/>
    </source>
</evidence>
<keyword evidence="6 7" id="KW-0788">Thiol protease</keyword>
<evidence type="ECO:0000259" key="9">
    <source>
        <dbReference type="PROSITE" id="PS50235"/>
    </source>
</evidence>
<sequence length="694" mass="76048">MAGPSLLPPLFVTWQAGPVPRRKGAPLGLKNLGNTCYLNSVLQCLTYTPPLANFCVSSLHSNLCNQLNGKNNSNCPFCFLERRIQRSLTVECTIDAPVKIHNRLQYFAKHFRNGRQEDAHELLRYAMEACNHVCVQLHKIVYGSKVSVKQGAAAKASKEEPNTVVKEIFGGLLQSQVKCLSCNTESNKLDDIMDLSLDIVRLGSLSEALCRFFQPEVLDGENKYRCDQCKKLSPARKQMSVYRAPNVLVIQMKRFENIYGGKIDRHVHFEERLCLAGYMCRAGKDARPEYSLYGVVVHSGSSQDSGHYYAYVKEAGGRWYCCDDASVSQVNAQTVLAEKAYMLFYVRTTLSPKIPKDICGASITAQPTSSDTQLSTTLSGSTVGHSNGTNGSFNRVVSKPHLKFGSIAAFNGRSTSAVTTNGVEHSVNGKSETKVRPLNSESPESNGLSGIDQVSSVMTKFEAIDMPVYGPQPRPSPGTSLTQGARAGVSSLLVSSISTDGLSAVSGQTQVTANGPVGDTSVANLRQNGFSTEETSSSVLGNHGIRNRKLLSDEQDKVLPEDRKSGQKRLREEGCGSSSAAADVKGVGTSGDVIEKPPSINMEHVSELDKLKMLLAKEGREQLQRSGWCEKLKESMRAAKKQRGEQMCSKEIDKAMIRKQLIVDVREDFKLQVPRALKEHLVGQLRTFFMPKES</sequence>
<feature type="region of interest" description="Disordered" evidence="8">
    <location>
        <begin position="420"/>
        <end position="450"/>
    </location>
</feature>
<evidence type="ECO:0000256" key="8">
    <source>
        <dbReference type="SAM" id="MobiDB-lite"/>
    </source>
</evidence>
<dbReference type="GO" id="GO:0005829">
    <property type="term" value="C:cytosol"/>
    <property type="evidence" value="ECO:0007669"/>
    <property type="project" value="TreeGrafter"/>
</dbReference>
<dbReference type="PANTHER" id="PTHR24006">
    <property type="entry name" value="UBIQUITIN CARBOXYL-TERMINAL HYDROLASE"/>
    <property type="match status" value="1"/>
</dbReference>
<feature type="compositionally biased region" description="Low complexity" evidence="8">
    <location>
        <begin position="368"/>
        <end position="382"/>
    </location>
</feature>
<feature type="region of interest" description="Disordered" evidence="8">
    <location>
        <begin position="365"/>
        <end position="392"/>
    </location>
</feature>
<evidence type="ECO:0000256" key="2">
    <source>
        <dbReference type="ARBA" id="ARBA00009085"/>
    </source>
</evidence>
<dbReference type="EMBL" id="CM026421">
    <property type="protein sequence ID" value="KAG0590801.1"/>
    <property type="molecule type" value="Genomic_DNA"/>
</dbReference>
<dbReference type="GO" id="GO:0005634">
    <property type="term" value="C:nucleus"/>
    <property type="evidence" value="ECO:0007669"/>
    <property type="project" value="TreeGrafter"/>
</dbReference>
<keyword evidence="4 7" id="KW-0833">Ubl conjugation pathway</keyword>
<evidence type="ECO:0000256" key="5">
    <source>
        <dbReference type="ARBA" id="ARBA00022801"/>
    </source>
</evidence>
<dbReference type="InterPro" id="IPR028889">
    <property type="entry name" value="USP"/>
</dbReference>
<feature type="compositionally biased region" description="Polar residues" evidence="8">
    <location>
        <begin position="531"/>
        <end position="540"/>
    </location>
</feature>
<keyword evidence="11" id="KW-1185">Reference proteome</keyword>
<evidence type="ECO:0000313" key="10">
    <source>
        <dbReference type="EMBL" id="KAG0590801.1"/>
    </source>
</evidence>
<evidence type="ECO:0000256" key="1">
    <source>
        <dbReference type="ARBA" id="ARBA00000707"/>
    </source>
</evidence>
<dbReference type="Gene3D" id="3.90.70.10">
    <property type="entry name" value="Cysteine proteinases"/>
    <property type="match status" value="1"/>
</dbReference>
<feature type="compositionally biased region" description="Basic and acidic residues" evidence="8">
    <location>
        <begin position="550"/>
        <end position="574"/>
    </location>
</feature>
<comment type="similarity">
    <text evidence="2 7">Belongs to the peptidase C19 family.</text>
</comment>
<dbReference type="PROSITE" id="PS50235">
    <property type="entry name" value="USP_3"/>
    <property type="match status" value="1"/>
</dbReference>
<dbReference type="InterPro" id="IPR050164">
    <property type="entry name" value="Peptidase_C19"/>
</dbReference>
<dbReference type="GO" id="GO:0016579">
    <property type="term" value="P:protein deubiquitination"/>
    <property type="evidence" value="ECO:0007669"/>
    <property type="project" value="InterPro"/>
</dbReference>
<keyword evidence="3 7" id="KW-0645">Protease</keyword>
<comment type="caution">
    <text evidence="10">The sequence shown here is derived from an EMBL/GenBank/DDBJ whole genome shotgun (WGS) entry which is preliminary data.</text>
</comment>
<feature type="compositionally biased region" description="Polar residues" evidence="8">
    <location>
        <begin position="383"/>
        <end position="392"/>
    </location>
</feature>
<evidence type="ECO:0000313" key="11">
    <source>
        <dbReference type="Proteomes" id="UP000822688"/>
    </source>
</evidence>
<organism evidence="10 11">
    <name type="scientific">Ceratodon purpureus</name>
    <name type="common">Fire moss</name>
    <name type="synonym">Dicranum purpureum</name>
    <dbReference type="NCBI Taxonomy" id="3225"/>
    <lineage>
        <taxon>Eukaryota</taxon>
        <taxon>Viridiplantae</taxon>
        <taxon>Streptophyta</taxon>
        <taxon>Embryophyta</taxon>
        <taxon>Bryophyta</taxon>
        <taxon>Bryophytina</taxon>
        <taxon>Bryopsida</taxon>
        <taxon>Dicranidae</taxon>
        <taxon>Pseudoditrichales</taxon>
        <taxon>Ditrichaceae</taxon>
        <taxon>Ceratodon</taxon>
    </lineage>
</organism>
<dbReference type="SUPFAM" id="SSF54001">
    <property type="entry name" value="Cysteine proteinases"/>
    <property type="match status" value="1"/>
</dbReference>
<keyword evidence="5 7" id="KW-0378">Hydrolase</keyword>
<comment type="function">
    <text evidence="7">Recognizes and hydrolyzes the peptide bond at the C-terminal Gly of ubiquitin. Involved in the processing of poly-ubiquitin precursors as well as that of ubiquitinated proteins.</text>
</comment>
<evidence type="ECO:0000256" key="7">
    <source>
        <dbReference type="RuleBase" id="RU366025"/>
    </source>
</evidence>
<dbReference type="GO" id="GO:0006508">
    <property type="term" value="P:proteolysis"/>
    <property type="evidence" value="ECO:0007669"/>
    <property type="project" value="UniProtKB-KW"/>
</dbReference>
<reference evidence="10" key="1">
    <citation type="submission" date="2020-06" db="EMBL/GenBank/DDBJ databases">
        <title>WGS assembly of Ceratodon purpureus strain R40.</title>
        <authorList>
            <person name="Carey S.B."/>
            <person name="Jenkins J."/>
            <person name="Shu S."/>
            <person name="Lovell J.T."/>
            <person name="Sreedasyam A."/>
            <person name="Maumus F."/>
            <person name="Tiley G.P."/>
            <person name="Fernandez-Pozo N."/>
            <person name="Barry K."/>
            <person name="Chen C."/>
            <person name="Wang M."/>
            <person name="Lipzen A."/>
            <person name="Daum C."/>
            <person name="Saski C.A."/>
            <person name="Payton A.C."/>
            <person name="Mcbreen J.C."/>
            <person name="Conrad R.E."/>
            <person name="Kollar L.M."/>
            <person name="Olsson S."/>
            <person name="Huttunen S."/>
            <person name="Landis J.B."/>
            <person name="Wickett N.J."/>
            <person name="Johnson M.G."/>
            <person name="Rensing S.A."/>
            <person name="Grimwood J."/>
            <person name="Schmutz J."/>
            <person name="Mcdaniel S.F."/>
        </authorList>
    </citation>
    <scope>NUCLEOTIDE SEQUENCE</scope>
    <source>
        <strain evidence="10">R40</strain>
    </source>
</reference>
<gene>
    <name evidence="10" type="ORF">KC19_1G127800</name>
</gene>
<feature type="region of interest" description="Disordered" evidence="8">
    <location>
        <begin position="531"/>
        <end position="597"/>
    </location>
</feature>
<dbReference type="FunFam" id="3.90.70.10:FF:000118">
    <property type="entry name" value="Ubiquitin carboxyl-terminal hydrolase 25"/>
    <property type="match status" value="1"/>
</dbReference>
<dbReference type="InterPro" id="IPR001394">
    <property type="entry name" value="Peptidase_C19_UCH"/>
</dbReference>
<feature type="domain" description="USP" evidence="9">
    <location>
        <begin position="27"/>
        <end position="348"/>
    </location>
</feature>
<dbReference type="EC" id="3.4.19.12" evidence="7"/>
<dbReference type="PROSITE" id="PS00972">
    <property type="entry name" value="USP_1"/>
    <property type="match status" value="1"/>
</dbReference>
<dbReference type="GO" id="GO:0004843">
    <property type="term" value="F:cysteine-type deubiquitinase activity"/>
    <property type="evidence" value="ECO:0007669"/>
    <property type="project" value="UniProtKB-UniRule"/>
</dbReference>
<feature type="compositionally biased region" description="Polar residues" evidence="8">
    <location>
        <begin position="439"/>
        <end position="450"/>
    </location>
</feature>
<dbReference type="PANTHER" id="PTHR24006:SF758">
    <property type="entry name" value="UBIQUITIN CARBOXYL-TERMINAL HYDROLASE 36"/>
    <property type="match status" value="1"/>
</dbReference>
<dbReference type="InterPro" id="IPR018200">
    <property type="entry name" value="USP_CS"/>
</dbReference>
<proteinExistence type="inferred from homology"/>
<dbReference type="InterPro" id="IPR038765">
    <property type="entry name" value="Papain-like_cys_pep_sf"/>
</dbReference>
<comment type="catalytic activity">
    <reaction evidence="1 7">
        <text>Thiol-dependent hydrolysis of ester, thioester, amide, peptide and isopeptide bonds formed by the C-terminal Gly of ubiquitin (a 76-residue protein attached to proteins as an intracellular targeting signal).</text>
        <dbReference type="EC" id="3.4.19.12"/>
    </reaction>
</comment>
<dbReference type="CDD" id="cd02661">
    <property type="entry name" value="Peptidase_C19E"/>
    <property type="match status" value="1"/>
</dbReference>